<dbReference type="InterPro" id="IPR012349">
    <property type="entry name" value="Split_barrel_FMN-bd"/>
</dbReference>
<gene>
    <name evidence="2" type="ORF">SAMN04488567_0056</name>
</gene>
<keyword evidence="3" id="KW-1185">Reference proteome</keyword>
<protein>
    <recommendedName>
        <fullName evidence="1">Pyridoxamine 5'-phosphate oxidase N-terminal domain-containing protein</fullName>
    </recommendedName>
</protein>
<feature type="domain" description="Pyridoxamine 5'-phosphate oxidase N-terminal" evidence="1">
    <location>
        <begin position="30"/>
        <end position="149"/>
    </location>
</feature>
<dbReference type="InterPro" id="IPR024029">
    <property type="entry name" value="Pyridox_Oxase_FMN-dep"/>
</dbReference>
<dbReference type="Proteomes" id="UP000198922">
    <property type="component" value="Unassembled WGS sequence"/>
</dbReference>
<dbReference type="Gene3D" id="2.30.110.10">
    <property type="entry name" value="Electron Transport, Fmn-binding Protein, Chain A"/>
    <property type="match status" value="1"/>
</dbReference>
<dbReference type="NCBIfam" id="TIGR04025">
    <property type="entry name" value="PPOX_FMN_DR2398"/>
    <property type="match status" value="1"/>
</dbReference>
<dbReference type="PANTHER" id="PTHR42815:SF2">
    <property type="entry name" value="FAD-BINDING, PUTATIVE (AFU_ORTHOLOGUE AFUA_6G07600)-RELATED"/>
    <property type="match status" value="1"/>
</dbReference>
<accession>A0A1G7JYT0</accession>
<dbReference type="InterPro" id="IPR011576">
    <property type="entry name" value="Pyridox_Oxase_N"/>
</dbReference>
<proteinExistence type="predicted"/>
<evidence type="ECO:0000259" key="1">
    <source>
        <dbReference type="Pfam" id="PF01243"/>
    </source>
</evidence>
<organism evidence="2 3">
    <name type="scientific">Limimaricola pyoseonensis</name>
    <dbReference type="NCBI Taxonomy" id="521013"/>
    <lineage>
        <taxon>Bacteria</taxon>
        <taxon>Pseudomonadati</taxon>
        <taxon>Pseudomonadota</taxon>
        <taxon>Alphaproteobacteria</taxon>
        <taxon>Rhodobacterales</taxon>
        <taxon>Paracoccaceae</taxon>
        <taxon>Limimaricola</taxon>
    </lineage>
</organism>
<dbReference type="OrthoDB" id="9790331at2"/>
<dbReference type="SUPFAM" id="SSF50475">
    <property type="entry name" value="FMN-binding split barrel"/>
    <property type="match status" value="1"/>
</dbReference>
<dbReference type="AlphaFoldDB" id="A0A1G7JYT0"/>
<reference evidence="3" key="1">
    <citation type="submission" date="2016-10" db="EMBL/GenBank/DDBJ databases">
        <authorList>
            <person name="Varghese N."/>
            <person name="Submissions S."/>
        </authorList>
    </citation>
    <scope>NUCLEOTIDE SEQUENCE [LARGE SCALE GENOMIC DNA]</scope>
    <source>
        <strain evidence="3">DSM 21424</strain>
    </source>
</reference>
<name>A0A1G7JYT0_9RHOB</name>
<dbReference type="PANTHER" id="PTHR42815">
    <property type="entry name" value="FAD-BINDING, PUTATIVE (AFU_ORTHOLOGUE AFUA_6G07600)-RELATED"/>
    <property type="match status" value="1"/>
</dbReference>
<dbReference type="EMBL" id="FNAT01000010">
    <property type="protein sequence ID" value="SDF30093.1"/>
    <property type="molecule type" value="Genomic_DNA"/>
</dbReference>
<sequence>MRTIDDIAALEALYGAASPAARDKIRDRLTPLYRDWIAAARFCVLATTGPEGTDASPRGDDGPVVAMPDDRTLLLPDWRGNNRLDSLRNIVRDGRVSLMFIVPGSHNVVRVNGRAVISVEPGHLARFERDGRQPRSVIVVAVEEVYVQCARAILRARLWRGEDEAAGLPSVGELLAEGRDDIDAAAYDAAWPKRARESMW</sequence>
<dbReference type="Pfam" id="PF01243">
    <property type="entry name" value="PNPOx_N"/>
    <property type="match status" value="1"/>
</dbReference>
<evidence type="ECO:0000313" key="2">
    <source>
        <dbReference type="EMBL" id="SDF30093.1"/>
    </source>
</evidence>
<dbReference type="RefSeq" id="WP_090114708.1">
    <property type="nucleotide sequence ID" value="NZ_FNAT01000010.1"/>
</dbReference>
<dbReference type="STRING" id="521013.SAMN04488567_0056"/>
<evidence type="ECO:0000313" key="3">
    <source>
        <dbReference type="Proteomes" id="UP000198922"/>
    </source>
</evidence>